<feature type="domain" description="Dynamin GTPase" evidence="3">
    <location>
        <begin position="1"/>
        <end position="196"/>
    </location>
</feature>
<evidence type="ECO:0000256" key="2">
    <source>
        <dbReference type="ARBA" id="ARBA00023134"/>
    </source>
</evidence>
<sequence>MLNVIDELQAKHFNNFELDLPTIVVIGNEACGKTSLLEAISGVQMPSGRTLTTRCPIQLKMNNVPGRATKVTIKWTPNNQTSPQVVECADVKEITELVRRAMASATGGTSSVIVDSLIEVRLRADNEREQTTQQMRDLESAFFQDEYTKFQAAYPCLTGVPLLVKQLVELLEQQLHACMPALLGQIGEAQRDLRDKISILPPGYDSAVAAQQALKDAVDEAGQHIKDLCSGHKMTIDSKDREIFPEFAKYGERFQQQVLGTGSAHLPDWFFSGECHETFLDCIRSRQGKDYNELYEHPKHPQDIFIRDVWSRLKPKGQTSPMLAMLDTMHDVVGRACRSVLADDKCNLPPTAQLRIMKQVQDNILSEQKRQAETFLDVWREAQKTTDWSFNHRIQEVSKRLEETLDKLLALPHPGHGAALDNGALTAAGEVVADFLRIALPLLGFFFGVPDVSAPAIALGGKVATWLMKLVDQIREGNKGPVETDPSGASKADAAAKMQLALAAHSELMLEQWWQQVPAAIQYFMVEKVGV</sequence>
<keyword evidence="2" id="KW-0342">GTP-binding</keyword>
<dbReference type="SMART" id="SM00053">
    <property type="entry name" value="DYNc"/>
    <property type="match status" value="1"/>
</dbReference>
<dbReference type="InterPro" id="IPR022812">
    <property type="entry name" value="Dynamin"/>
</dbReference>
<evidence type="ECO:0000256" key="1">
    <source>
        <dbReference type="ARBA" id="ARBA00022741"/>
    </source>
</evidence>
<dbReference type="EMBL" id="JALJOR010000011">
    <property type="protein sequence ID" value="KAK9809176.1"/>
    <property type="molecule type" value="Genomic_DNA"/>
</dbReference>
<evidence type="ECO:0000313" key="4">
    <source>
        <dbReference type="EMBL" id="KAK9809176.1"/>
    </source>
</evidence>
<dbReference type="InterPro" id="IPR027417">
    <property type="entry name" value="P-loop_NTPase"/>
</dbReference>
<dbReference type="Pfam" id="PF00350">
    <property type="entry name" value="Dynamin_N"/>
    <property type="match status" value="1"/>
</dbReference>
<dbReference type="PANTHER" id="PTHR11566:SF231">
    <property type="entry name" value="INTERFERON-INDUCED GTP-BINDING PROTEIN MX"/>
    <property type="match status" value="1"/>
</dbReference>
<dbReference type="AlphaFoldDB" id="A0AAW1PKW6"/>
<keyword evidence="5" id="KW-1185">Reference proteome</keyword>
<dbReference type="Proteomes" id="UP001489004">
    <property type="component" value="Unassembled WGS sequence"/>
</dbReference>
<organism evidence="4 5">
    <name type="scientific">[Myrmecia] bisecta</name>
    <dbReference type="NCBI Taxonomy" id="41462"/>
    <lineage>
        <taxon>Eukaryota</taxon>
        <taxon>Viridiplantae</taxon>
        <taxon>Chlorophyta</taxon>
        <taxon>core chlorophytes</taxon>
        <taxon>Trebouxiophyceae</taxon>
        <taxon>Trebouxiales</taxon>
        <taxon>Trebouxiaceae</taxon>
        <taxon>Myrmecia</taxon>
    </lineage>
</organism>
<comment type="caution">
    <text evidence="4">The sequence shown here is derived from an EMBL/GenBank/DDBJ whole genome shotgun (WGS) entry which is preliminary data.</text>
</comment>
<dbReference type="GO" id="GO:0005737">
    <property type="term" value="C:cytoplasm"/>
    <property type="evidence" value="ECO:0007669"/>
    <property type="project" value="TreeGrafter"/>
</dbReference>
<dbReference type="PRINTS" id="PR00195">
    <property type="entry name" value="DYNAMIN"/>
</dbReference>
<dbReference type="Pfam" id="PF01031">
    <property type="entry name" value="Dynamin_M"/>
    <property type="match status" value="1"/>
</dbReference>
<dbReference type="GO" id="GO:0005886">
    <property type="term" value="C:plasma membrane"/>
    <property type="evidence" value="ECO:0007669"/>
    <property type="project" value="TreeGrafter"/>
</dbReference>
<evidence type="ECO:0000259" key="3">
    <source>
        <dbReference type="SMART" id="SM00053"/>
    </source>
</evidence>
<dbReference type="PANTHER" id="PTHR11566">
    <property type="entry name" value="DYNAMIN"/>
    <property type="match status" value="1"/>
</dbReference>
<dbReference type="SUPFAM" id="SSF52540">
    <property type="entry name" value="P-loop containing nucleoside triphosphate hydrolases"/>
    <property type="match status" value="1"/>
</dbReference>
<dbReference type="GO" id="GO:0031623">
    <property type="term" value="P:receptor internalization"/>
    <property type="evidence" value="ECO:0007669"/>
    <property type="project" value="TreeGrafter"/>
</dbReference>
<name>A0AAW1PKW6_9CHLO</name>
<gene>
    <name evidence="4" type="ORF">WJX72_010845</name>
</gene>
<reference evidence="4 5" key="1">
    <citation type="journal article" date="2024" name="Nat. Commun.">
        <title>Phylogenomics reveals the evolutionary origins of lichenization in chlorophyte algae.</title>
        <authorList>
            <person name="Puginier C."/>
            <person name="Libourel C."/>
            <person name="Otte J."/>
            <person name="Skaloud P."/>
            <person name="Haon M."/>
            <person name="Grisel S."/>
            <person name="Petersen M."/>
            <person name="Berrin J.G."/>
            <person name="Delaux P.M."/>
            <person name="Dal Grande F."/>
            <person name="Keller J."/>
        </authorList>
    </citation>
    <scope>NUCLEOTIDE SEQUENCE [LARGE SCALE GENOMIC DNA]</scope>
    <source>
        <strain evidence="4 5">SAG 2043</strain>
    </source>
</reference>
<dbReference type="InterPro" id="IPR045063">
    <property type="entry name" value="Dynamin_N"/>
</dbReference>
<dbReference type="GO" id="GO:0008017">
    <property type="term" value="F:microtubule binding"/>
    <property type="evidence" value="ECO:0007669"/>
    <property type="project" value="TreeGrafter"/>
</dbReference>
<dbReference type="InterPro" id="IPR000375">
    <property type="entry name" value="Dynamin_stalk"/>
</dbReference>
<accession>A0AAW1PKW6</accession>
<keyword evidence="1" id="KW-0547">Nucleotide-binding</keyword>
<protein>
    <recommendedName>
        <fullName evidence="3">Dynamin GTPase domain-containing protein</fullName>
    </recommendedName>
</protein>
<dbReference type="GO" id="GO:0005874">
    <property type="term" value="C:microtubule"/>
    <property type="evidence" value="ECO:0007669"/>
    <property type="project" value="TreeGrafter"/>
</dbReference>
<dbReference type="InterPro" id="IPR001401">
    <property type="entry name" value="Dynamin_GTPase"/>
</dbReference>
<dbReference type="GO" id="GO:0003924">
    <property type="term" value="F:GTPase activity"/>
    <property type="evidence" value="ECO:0007669"/>
    <property type="project" value="InterPro"/>
</dbReference>
<dbReference type="Gene3D" id="3.40.50.300">
    <property type="entry name" value="P-loop containing nucleotide triphosphate hydrolases"/>
    <property type="match status" value="2"/>
</dbReference>
<proteinExistence type="predicted"/>
<dbReference type="GO" id="GO:0005525">
    <property type="term" value="F:GTP binding"/>
    <property type="evidence" value="ECO:0007669"/>
    <property type="project" value="InterPro"/>
</dbReference>
<evidence type="ECO:0000313" key="5">
    <source>
        <dbReference type="Proteomes" id="UP001489004"/>
    </source>
</evidence>